<dbReference type="PANTHER" id="PTHR10996">
    <property type="entry name" value="2-HYDROXYACID DEHYDROGENASE-RELATED"/>
    <property type="match status" value="1"/>
</dbReference>
<dbReference type="GO" id="GO:0016618">
    <property type="term" value="F:hydroxypyruvate reductase [NAD(P)H] activity"/>
    <property type="evidence" value="ECO:0007669"/>
    <property type="project" value="TreeGrafter"/>
</dbReference>
<evidence type="ECO:0000313" key="8">
    <source>
        <dbReference type="Proteomes" id="UP000553706"/>
    </source>
</evidence>
<dbReference type="GO" id="GO:0030267">
    <property type="term" value="F:glyoxylate reductase (NADPH) activity"/>
    <property type="evidence" value="ECO:0007669"/>
    <property type="project" value="TreeGrafter"/>
</dbReference>
<accession>A0A840VMF4</accession>
<evidence type="ECO:0000256" key="4">
    <source>
        <dbReference type="RuleBase" id="RU003719"/>
    </source>
</evidence>
<dbReference type="FunFam" id="3.40.50.720:FF:000203">
    <property type="entry name" value="D-3-phosphoglycerate dehydrogenase (SerA)"/>
    <property type="match status" value="1"/>
</dbReference>
<dbReference type="PROSITE" id="PS00065">
    <property type="entry name" value="D_2_HYDROXYACID_DH_1"/>
    <property type="match status" value="1"/>
</dbReference>
<dbReference type="GO" id="GO:0051287">
    <property type="term" value="F:NAD binding"/>
    <property type="evidence" value="ECO:0007669"/>
    <property type="project" value="InterPro"/>
</dbReference>
<dbReference type="CDD" id="cd05301">
    <property type="entry name" value="GDH"/>
    <property type="match status" value="1"/>
</dbReference>
<organism evidence="7 8">
    <name type="scientific">Acidocella aromatica</name>
    <dbReference type="NCBI Taxonomy" id="1303579"/>
    <lineage>
        <taxon>Bacteria</taxon>
        <taxon>Pseudomonadati</taxon>
        <taxon>Pseudomonadota</taxon>
        <taxon>Alphaproteobacteria</taxon>
        <taxon>Acetobacterales</taxon>
        <taxon>Acidocellaceae</taxon>
        <taxon>Acidocella</taxon>
    </lineage>
</organism>
<dbReference type="PANTHER" id="PTHR10996:SF283">
    <property type="entry name" value="GLYOXYLATE_HYDROXYPYRUVATE REDUCTASE B"/>
    <property type="match status" value="1"/>
</dbReference>
<keyword evidence="3" id="KW-0520">NAD</keyword>
<keyword evidence="8" id="KW-1185">Reference proteome</keyword>
<evidence type="ECO:0000259" key="6">
    <source>
        <dbReference type="Pfam" id="PF02826"/>
    </source>
</evidence>
<comment type="similarity">
    <text evidence="1 4">Belongs to the D-isomer specific 2-hydroxyacid dehydrogenase family.</text>
</comment>
<dbReference type="Proteomes" id="UP000553706">
    <property type="component" value="Unassembled WGS sequence"/>
</dbReference>
<dbReference type="GO" id="GO:0005829">
    <property type="term" value="C:cytosol"/>
    <property type="evidence" value="ECO:0007669"/>
    <property type="project" value="TreeGrafter"/>
</dbReference>
<dbReference type="EC" id="1.1.1.26" evidence="7"/>
<evidence type="ECO:0000256" key="3">
    <source>
        <dbReference type="ARBA" id="ARBA00023027"/>
    </source>
</evidence>
<evidence type="ECO:0000313" key="7">
    <source>
        <dbReference type="EMBL" id="MBB5374305.1"/>
    </source>
</evidence>
<reference evidence="7 8" key="1">
    <citation type="submission" date="2020-08" db="EMBL/GenBank/DDBJ databases">
        <title>Genomic Encyclopedia of Type Strains, Phase IV (KMG-IV): sequencing the most valuable type-strain genomes for metagenomic binning, comparative biology and taxonomic classification.</title>
        <authorList>
            <person name="Goeker M."/>
        </authorList>
    </citation>
    <scope>NUCLEOTIDE SEQUENCE [LARGE SCALE GENOMIC DNA]</scope>
    <source>
        <strain evidence="7 8">DSM 27026</strain>
    </source>
</reference>
<evidence type="ECO:0000256" key="1">
    <source>
        <dbReference type="ARBA" id="ARBA00005854"/>
    </source>
</evidence>
<dbReference type="Pfam" id="PF00389">
    <property type="entry name" value="2-Hacid_dh"/>
    <property type="match status" value="1"/>
</dbReference>
<name>A0A840VMF4_9PROT</name>
<sequence length="309" mass="32942">MLLITRDLPPDVMARARREHQTRELHLQAALSPQTLLENLSGVSAILCTTRDTFDAALIAALPSSIRVIATSSVGVEHIDLEAAAARGIEIRNTPGVLTAATAELTLLLMLMAARRAGEGERLLRAGNWTGFSPTFLLGRDVSGKALGIFGMGRIGRAFAHMARALDMTIHYHNRTRLSPELEDGAIYHADDESFLSAIDFLSINAPGGEATRHWLNAERIARLKPGAIVVNTGRGSSVDDEALIAALQSGHVAATGLDVFNNEPALHPGYLALENAVLLPHIGSATVETRNAMGFLALDGINEVLNGV</sequence>
<dbReference type="SUPFAM" id="SSF52283">
    <property type="entry name" value="Formate/glycerate dehydrogenase catalytic domain-like"/>
    <property type="match status" value="1"/>
</dbReference>
<protein>
    <submittedName>
        <fullName evidence="7">Glyoxylate reductase</fullName>
        <ecNumber evidence="7">1.1.1.26</ecNumber>
    </submittedName>
</protein>
<dbReference type="InterPro" id="IPR006139">
    <property type="entry name" value="D-isomer_2_OHA_DH_cat_dom"/>
</dbReference>
<dbReference type="AlphaFoldDB" id="A0A840VMF4"/>
<keyword evidence="2 4" id="KW-0560">Oxidoreductase</keyword>
<dbReference type="GO" id="GO:0047964">
    <property type="term" value="F:glyoxylate reductase (NADH) activity"/>
    <property type="evidence" value="ECO:0007669"/>
    <property type="project" value="UniProtKB-EC"/>
</dbReference>
<dbReference type="InterPro" id="IPR006140">
    <property type="entry name" value="D-isomer_DH_NAD-bd"/>
</dbReference>
<feature type="domain" description="D-isomer specific 2-hydroxyacid dehydrogenase catalytic" evidence="5">
    <location>
        <begin position="3"/>
        <end position="308"/>
    </location>
</feature>
<dbReference type="InterPro" id="IPR029752">
    <property type="entry name" value="D-isomer_DH_CS1"/>
</dbReference>
<dbReference type="Gene3D" id="3.40.50.720">
    <property type="entry name" value="NAD(P)-binding Rossmann-like Domain"/>
    <property type="match status" value="2"/>
</dbReference>
<proteinExistence type="inferred from homology"/>
<feature type="domain" description="D-isomer specific 2-hydroxyacid dehydrogenase NAD-binding" evidence="6">
    <location>
        <begin position="108"/>
        <end position="284"/>
    </location>
</feature>
<evidence type="ECO:0000259" key="5">
    <source>
        <dbReference type="Pfam" id="PF00389"/>
    </source>
</evidence>
<dbReference type="Pfam" id="PF02826">
    <property type="entry name" value="2-Hacid_dh_C"/>
    <property type="match status" value="1"/>
</dbReference>
<dbReference type="EMBL" id="JACHFJ010000014">
    <property type="protein sequence ID" value="MBB5374305.1"/>
    <property type="molecule type" value="Genomic_DNA"/>
</dbReference>
<evidence type="ECO:0000256" key="2">
    <source>
        <dbReference type="ARBA" id="ARBA00023002"/>
    </source>
</evidence>
<dbReference type="InterPro" id="IPR036291">
    <property type="entry name" value="NAD(P)-bd_dom_sf"/>
</dbReference>
<comment type="caution">
    <text evidence="7">The sequence shown here is derived from an EMBL/GenBank/DDBJ whole genome shotgun (WGS) entry which is preliminary data.</text>
</comment>
<dbReference type="InterPro" id="IPR050223">
    <property type="entry name" value="D-isomer_2-hydroxyacid_DH"/>
</dbReference>
<dbReference type="SUPFAM" id="SSF51735">
    <property type="entry name" value="NAD(P)-binding Rossmann-fold domains"/>
    <property type="match status" value="1"/>
</dbReference>
<gene>
    <name evidence="7" type="ORF">HNP71_002577</name>
</gene>
<dbReference type="RefSeq" id="WP_183267327.1">
    <property type="nucleotide sequence ID" value="NZ_JACHFJ010000014.1"/>
</dbReference>